<evidence type="ECO:0000313" key="1">
    <source>
        <dbReference type="EMBL" id="CAD8129554.1"/>
    </source>
</evidence>
<keyword evidence="2" id="KW-1185">Reference proteome</keyword>
<proteinExistence type="predicted"/>
<accession>A0A8S1RT05</accession>
<sequence length="38" mass="4505">MKSKLKAKEEIEEYKQMLIESKQMCESRKFGGKNARAR</sequence>
<dbReference type="AlphaFoldDB" id="A0A8S1RT05"/>
<comment type="caution">
    <text evidence="1">The sequence shown here is derived from an EMBL/GenBank/DDBJ whole genome shotgun (WGS) entry which is preliminary data.</text>
</comment>
<reference evidence="1" key="1">
    <citation type="submission" date="2021-01" db="EMBL/GenBank/DDBJ databases">
        <authorList>
            <consortium name="Genoscope - CEA"/>
            <person name="William W."/>
        </authorList>
    </citation>
    <scope>NUCLEOTIDE SEQUENCE</scope>
</reference>
<organism evidence="1 2">
    <name type="scientific">Paramecium sonneborni</name>
    <dbReference type="NCBI Taxonomy" id="65129"/>
    <lineage>
        <taxon>Eukaryota</taxon>
        <taxon>Sar</taxon>
        <taxon>Alveolata</taxon>
        <taxon>Ciliophora</taxon>
        <taxon>Intramacronucleata</taxon>
        <taxon>Oligohymenophorea</taxon>
        <taxon>Peniculida</taxon>
        <taxon>Parameciidae</taxon>
        <taxon>Paramecium</taxon>
    </lineage>
</organism>
<protein>
    <submittedName>
        <fullName evidence="1">Uncharacterized protein</fullName>
    </submittedName>
</protein>
<gene>
    <name evidence="1" type="ORF">PSON_ATCC_30995.1.T2290010</name>
</gene>
<dbReference type="EMBL" id="CAJJDN010000229">
    <property type="protein sequence ID" value="CAD8129554.1"/>
    <property type="molecule type" value="Genomic_DNA"/>
</dbReference>
<evidence type="ECO:0000313" key="2">
    <source>
        <dbReference type="Proteomes" id="UP000692954"/>
    </source>
</evidence>
<name>A0A8S1RT05_9CILI</name>
<dbReference type="Proteomes" id="UP000692954">
    <property type="component" value="Unassembled WGS sequence"/>
</dbReference>